<dbReference type="AlphaFoldDB" id="A0A9W4D6D3"/>
<evidence type="ECO:0000313" key="2">
    <source>
        <dbReference type="EMBL" id="CAD6504916.1"/>
    </source>
</evidence>
<protein>
    <submittedName>
        <fullName evidence="2">BgTH12-00416</fullName>
    </submittedName>
</protein>
<dbReference type="EMBL" id="CAJHIT010000009">
    <property type="protein sequence ID" value="CAD6504916.1"/>
    <property type="molecule type" value="Genomic_DNA"/>
</dbReference>
<proteinExistence type="predicted"/>
<dbReference type="Proteomes" id="UP000683417">
    <property type="component" value="Unassembled WGS sequence"/>
</dbReference>
<keyword evidence="1" id="KW-0472">Membrane</keyword>
<keyword evidence="1" id="KW-1133">Transmembrane helix</keyword>
<comment type="caution">
    <text evidence="2">The sequence shown here is derived from an EMBL/GenBank/DDBJ whole genome shotgun (WGS) entry which is preliminary data.</text>
</comment>
<evidence type="ECO:0000313" key="3">
    <source>
        <dbReference type="Proteomes" id="UP000683417"/>
    </source>
</evidence>
<gene>
    <name evidence="2" type="ORF">BGTH12_LOCUS6274</name>
</gene>
<organism evidence="2 3">
    <name type="scientific">Blumeria graminis f. sp. triticale</name>
    <dbReference type="NCBI Taxonomy" id="1689686"/>
    <lineage>
        <taxon>Eukaryota</taxon>
        <taxon>Fungi</taxon>
        <taxon>Dikarya</taxon>
        <taxon>Ascomycota</taxon>
        <taxon>Pezizomycotina</taxon>
        <taxon>Leotiomycetes</taxon>
        <taxon>Erysiphales</taxon>
        <taxon>Erysiphaceae</taxon>
        <taxon>Blumeria</taxon>
    </lineage>
</organism>
<keyword evidence="1" id="KW-0812">Transmembrane</keyword>
<accession>A0A9W4D6D3</accession>
<name>A0A9W4D6D3_BLUGR</name>
<evidence type="ECO:0000256" key="1">
    <source>
        <dbReference type="SAM" id="Phobius"/>
    </source>
</evidence>
<reference evidence="2" key="1">
    <citation type="submission" date="2020-10" db="EMBL/GenBank/DDBJ databases">
        <authorList>
            <person name="Muller C M."/>
        </authorList>
    </citation>
    <scope>NUCLEOTIDE SEQUENCE</scope>
    <source>
        <strain evidence="2">THUN-12</strain>
    </source>
</reference>
<feature type="transmembrane region" description="Helical" evidence="1">
    <location>
        <begin position="12"/>
        <end position="33"/>
    </location>
</feature>
<sequence length="110" mass="13043">MTLYSQSRLHDLSSRFWTAFFNSYCIHVGWLYTRVRVRNGFLSDLVVLVLFTCLFSIFRLRGRQCLLPWWFRPCYFLTRFAGQFANYMIAFSTAPALFPPVPEALYSFDV</sequence>
<feature type="transmembrane region" description="Helical" evidence="1">
    <location>
        <begin position="39"/>
        <end position="58"/>
    </location>
</feature>